<gene>
    <name evidence="6" type="ORF">QWT69_16265</name>
</gene>
<reference evidence="6 7" key="1">
    <citation type="submission" date="2023-06" db="EMBL/GenBank/DDBJ databases">
        <title>Sporosarcina sp. nov., isolated from Korean tranditional fermented seafood 'Jeotgal'.</title>
        <authorList>
            <person name="Yang A.I."/>
            <person name="Shin N.-R."/>
        </authorList>
    </citation>
    <scope>NUCLEOTIDE SEQUENCE [LARGE SCALE GENOMIC DNA]</scope>
    <source>
        <strain evidence="6 7">T2O-4</strain>
    </source>
</reference>
<keyword evidence="7" id="KW-1185">Reference proteome</keyword>
<dbReference type="PANTHER" id="PTHR30204:SF69">
    <property type="entry name" value="MERR-FAMILY TRANSCRIPTIONAL REGULATOR"/>
    <property type="match status" value="1"/>
</dbReference>
<evidence type="ECO:0000256" key="2">
    <source>
        <dbReference type="ARBA" id="ARBA00023015"/>
    </source>
</evidence>
<protein>
    <submittedName>
        <fullName evidence="6">MerR family transcriptional regulator</fullName>
    </submittedName>
</protein>
<dbReference type="PRINTS" id="PR00040">
    <property type="entry name" value="HTHMERR"/>
</dbReference>
<evidence type="ECO:0000256" key="4">
    <source>
        <dbReference type="ARBA" id="ARBA00023163"/>
    </source>
</evidence>
<evidence type="ECO:0000256" key="3">
    <source>
        <dbReference type="ARBA" id="ARBA00023125"/>
    </source>
</evidence>
<organism evidence="6 7">
    <name type="scientific">Sporosarcina oncorhynchi</name>
    <dbReference type="NCBI Taxonomy" id="3056444"/>
    <lineage>
        <taxon>Bacteria</taxon>
        <taxon>Bacillati</taxon>
        <taxon>Bacillota</taxon>
        <taxon>Bacilli</taxon>
        <taxon>Bacillales</taxon>
        <taxon>Caryophanaceae</taxon>
        <taxon>Sporosarcina</taxon>
    </lineage>
</organism>
<dbReference type="RefSeq" id="WP_317967447.1">
    <property type="nucleotide sequence ID" value="NZ_CP129118.1"/>
</dbReference>
<dbReference type="Gene3D" id="1.10.1660.10">
    <property type="match status" value="1"/>
</dbReference>
<keyword evidence="2" id="KW-0805">Transcription regulation</keyword>
<evidence type="ECO:0000259" key="5">
    <source>
        <dbReference type="PROSITE" id="PS50937"/>
    </source>
</evidence>
<evidence type="ECO:0000313" key="7">
    <source>
        <dbReference type="Proteomes" id="UP001303902"/>
    </source>
</evidence>
<dbReference type="SUPFAM" id="SSF46955">
    <property type="entry name" value="Putative DNA-binding domain"/>
    <property type="match status" value="1"/>
</dbReference>
<keyword evidence="3" id="KW-0238">DNA-binding</keyword>
<keyword evidence="1" id="KW-0678">Repressor</keyword>
<keyword evidence="4" id="KW-0804">Transcription</keyword>
<proteinExistence type="predicted"/>
<dbReference type="InterPro" id="IPR000551">
    <property type="entry name" value="MerR-type_HTH_dom"/>
</dbReference>
<dbReference type="PROSITE" id="PS50937">
    <property type="entry name" value="HTH_MERR_2"/>
    <property type="match status" value="1"/>
</dbReference>
<sequence>MEQFLTIQAFSERVGIAKSAIRYYESEGLLGAVKRNASGYRLYEEGQVEIVRLIASLRMADIAITDIKRYVNEASEIERQQMMSEWIRTIKMNRTY</sequence>
<dbReference type="Proteomes" id="UP001303902">
    <property type="component" value="Chromosome"/>
</dbReference>
<accession>A0ABZ0L463</accession>
<evidence type="ECO:0000256" key="1">
    <source>
        <dbReference type="ARBA" id="ARBA00022491"/>
    </source>
</evidence>
<feature type="domain" description="HTH merR-type" evidence="5">
    <location>
        <begin position="1"/>
        <end position="73"/>
    </location>
</feature>
<name>A0ABZ0L463_9BACL</name>
<dbReference type="PANTHER" id="PTHR30204">
    <property type="entry name" value="REDOX-CYCLING DRUG-SENSING TRANSCRIPTIONAL ACTIVATOR SOXR"/>
    <property type="match status" value="1"/>
</dbReference>
<dbReference type="Pfam" id="PF13411">
    <property type="entry name" value="MerR_1"/>
    <property type="match status" value="1"/>
</dbReference>
<dbReference type="InterPro" id="IPR047057">
    <property type="entry name" value="MerR_fam"/>
</dbReference>
<dbReference type="EMBL" id="CP129118">
    <property type="protein sequence ID" value="WOV87382.1"/>
    <property type="molecule type" value="Genomic_DNA"/>
</dbReference>
<evidence type="ECO:0000313" key="6">
    <source>
        <dbReference type="EMBL" id="WOV87382.1"/>
    </source>
</evidence>
<dbReference type="SMART" id="SM00422">
    <property type="entry name" value="HTH_MERR"/>
    <property type="match status" value="1"/>
</dbReference>
<dbReference type="InterPro" id="IPR009061">
    <property type="entry name" value="DNA-bd_dom_put_sf"/>
</dbReference>